<proteinExistence type="predicted"/>
<evidence type="ECO:0000256" key="2">
    <source>
        <dbReference type="SAM" id="SignalP"/>
    </source>
</evidence>
<keyword evidence="4" id="KW-1185">Reference proteome</keyword>
<evidence type="ECO:0000256" key="1">
    <source>
        <dbReference type="SAM" id="MobiDB-lite"/>
    </source>
</evidence>
<evidence type="ECO:0000313" key="4">
    <source>
        <dbReference type="Proteomes" id="UP000523795"/>
    </source>
</evidence>
<reference evidence="3 4" key="1">
    <citation type="submission" date="2020-04" db="EMBL/GenBank/DDBJ databases">
        <authorList>
            <person name="Liu S."/>
        </authorList>
    </citation>
    <scope>NUCLEOTIDE SEQUENCE [LARGE SCALE GENOMIC DNA]</scope>
    <source>
        <strain evidence="3 4">CGMCC 1.15091</strain>
    </source>
</reference>
<comment type="caution">
    <text evidence="3">The sequence shown here is derived from an EMBL/GenBank/DDBJ whole genome shotgun (WGS) entry which is preliminary data.</text>
</comment>
<feature type="chain" id="PRO_5045185466" evidence="2">
    <location>
        <begin position="30"/>
        <end position="80"/>
    </location>
</feature>
<dbReference type="EMBL" id="JAAZSR010000100">
    <property type="protein sequence ID" value="NKX50526.1"/>
    <property type="molecule type" value="Genomic_DNA"/>
</dbReference>
<organism evidence="3 4">
    <name type="scientific">Arthrobacter deserti</name>
    <dbReference type="NCBI Taxonomy" id="1742687"/>
    <lineage>
        <taxon>Bacteria</taxon>
        <taxon>Bacillati</taxon>
        <taxon>Actinomycetota</taxon>
        <taxon>Actinomycetes</taxon>
        <taxon>Micrococcales</taxon>
        <taxon>Micrococcaceae</taxon>
        <taxon>Arthrobacter</taxon>
    </lineage>
</organism>
<feature type="signal peptide" evidence="2">
    <location>
        <begin position="1"/>
        <end position="29"/>
    </location>
</feature>
<feature type="non-terminal residue" evidence="3">
    <location>
        <position position="80"/>
    </location>
</feature>
<evidence type="ECO:0000313" key="3">
    <source>
        <dbReference type="EMBL" id="NKX50526.1"/>
    </source>
</evidence>
<feature type="compositionally biased region" description="Gly residues" evidence="1">
    <location>
        <begin position="69"/>
        <end position="80"/>
    </location>
</feature>
<gene>
    <name evidence="3" type="ORF">HER39_08080</name>
</gene>
<keyword evidence="2" id="KW-0732">Signal</keyword>
<dbReference type="Proteomes" id="UP000523795">
    <property type="component" value="Unassembled WGS sequence"/>
</dbReference>
<name>A0ABX1JP95_9MICC</name>
<sequence length="80" mass="7450">MGSRPRYVVRSVKVAAGSFPAAAAVSALAALGAAPAEAAAAGAAPVLTQASAAAEGTLLREAGAPERQGGQGRPAGPGAA</sequence>
<accession>A0ABX1JP95</accession>
<protein>
    <submittedName>
        <fullName evidence="3">Uncharacterized protein</fullName>
    </submittedName>
</protein>
<feature type="region of interest" description="Disordered" evidence="1">
    <location>
        <begin position="57"/>
        <end position="80"/>
    </location>
</feature>